<dbReference type="KEGG" id="pau:PA14_62040"/>
<dbReference type="BioCyc" id="PAER208963:G1G74-5246-MONOMER"/>
<evidence type="ECO:0000313" key="2">
    <source>
        <dbReference type="EMBL" id="ABJ14072.1"/>
    </source>
</evidence>
<keyword evidence="1" id="KW-0812">Transmembrane</keyword>
<feature type="transmembrane region" description="Helical" evidence="1">
    <location>
        <begin position="195"/>
        <end position="213"/>
    </location>
</feature>
<keyword evidence="1" id="KW-0472">Membrane</keyword>
<keyword evidence="1" id="KW-1133">Transmembrane helix</keyword>
<proteinExistence type="predicted"/>
<evidence type="ECO:0000256" key="1">
    <source>
        <dbReference type="SAM" id="Phobius"/>
    </source>
</evidence>
<feature type="transmembrane region" description="Helical" evidence="1">
    <location>
        <begin position="123"/>
        <end position="149"/>
    </location>
</feature>
<gene>
    <name evidence="2" type="ordered locus">PA14_62040</name>
</gene>
<dbReference type="Proteomes" id="UP000000653">
    <property type="component" value="Chromosome"/>
</dbReference>
<feature type="transmembrane region" description="Helical" evidence="1">
    <location>
        <begin position="75"/>
        <end position="95"/>
    </location>
</feature>
<dbReference type="AlphaFoldDB" id="A0A0H2ZHK2"/>
<protein>
    <submittedName>
        <fullName evidence="2">Putative paraquat-inducible protein</fullName>
    </submittedName>
</protein>
<dbReference type="InterPro" id="IPR007498">
    <property type="entry name" value="PqiA-like"/>
</dbReference>
<name>A0A0H2ZHK2_PSEAB</name>
<evidence type="ECO:0000313" key="3">
    <source>
        <dbReference type="Proteomes" id="UP000000653"/>
    </source>
</evidence>
<reference evidence="2 3" key="1">
    <citation type="journal article" date="2006" name="Genome Biol.">
        <title>Genomic analysis reveals that Pseudomonas aeruginosa virulence is combinatorial.</title>
        <authorList>
            <person name="Lee D.G."/>
            <person name="Urbach J.M."/>
            <person name="Wu G."/>
            <person name="Liberati N.T."/>
            <person name="Feinbaum R.L."/>
            <person name="Miyata S."/>
            <person name="Diggins L.T."/>
            <person name="He J."/>
            <person name="Saucier M."/>
            <person name="Deziel E."/>
            <person name="Friedman L."/>
            <person name="Li L."/>
            <person name="Grills G."/>
            <person name="Montgomery K."/>
            <person name="Kucherlapati R."/>
            <person name="Rahme L.G."/>
            <person name="Ausubel F.M."/>
        </authorList>
    </citation>
    <scope>NUCLEOTIDE SEQUENCE [LARGE SCALE GENOMIC DNA]</scope>
    <source>
        <strain evidence="2 3">UCBPP-PA14</strain>
    </source>
</reference>
<sequence length="235" mass="26392">MHCALVYNSRQIQPSSFMSDTDVRGLQDLPLEELVACHECDLLMRREPLGPGEKANCPRCGFELAAHRHQWKRRCFALVLTALFLYIPANFLPIMNLSLLGQTRSDTVWTGVLGLYDSGMQGVAILVFLCSMVIPLVKLLCQLLVMISVRFGIARHIGMLLYRGYHHLREWGMLEVYLMGILVSIVKLIDMADLSLGVGLACFVALLFTQVWLEVTMSPHQVWEALGGEDDDARA</sequence>
<dbReference type="HOGENOM" id="CLU_041903_1_0_6"/>
<organism evidence="2 3">
    <name type="scientific">Pseudomonas aeruginosa (strain UCBPP-PA14)</name>
    <dbReference type="NCBI Taxonomy" id="208963"/>
    <lineage>
        <taxon>Bacteria</taxon>
        <taxon>Pseudomonadati</taxon>
        <taxon>Pseudomonadota</taxon>
        <taxon>Gammaproteobacteria</taxon>
        <taxon>Pseudomonadales</taxon>
        <taxon>Pseudomonadaceae</taxon>
        <taxon>Pseudomonas</taxon>
    </lineage>
</organism>
<accession>A0A0H2ZHK2</accession>
<dbReference type="RefSeq" id="WP_011666770.1">
    <property type="nucleotide sequence ID" value="NC_008463.1"/>
</dbReference>
<dbReference type="EMBL" id="CP000438">
    <property type="protein sequence ID" value="ABJ14072.1"/>
    <property type="molecule type" value="Genomic_DNA"/>
</dbReference>
<dbReference type="Pfam" id="PF04403">
    <property type="entry name" value="PqiA"/>
    <property type="match status" value="1"/>
</dbReference>